<reference evidence="7" key="1">
    <citation type="journal article" date="2022" name="New Phytol.">
        <title>Evolutionary transition to the ectomycorrhizal habit in the genomes of a hyperdiverse lineage of mushroom-forming fungi.</title>
        <authorList>
            <person name="Looney B."/>
            <person name="Miyauchi S."/>
            <person name="Morin E."/>
            <person name="Drula E."/>
            <person name="Courty P.E."/>
            <person name="Kohler A."/>
            <person name="Kuo A."/>
            <person name="LaButti K."/>
            <person name="Pangilinan J."/>
            <person name="Lipzen A."/>
            <person name="Riley R."/>
            <person name="Andreopoulos W."/>
            <person name="He G."/>
            <person name="Johnson J."/>
            <person name="Nolan M."/>
            <person name="Tritt A."/>
            <person name="Barry K.W."/>
            <person name="Grigoriev I.V."/>
            <person name="Nagy L.G."/>
            <person name="Hibbett D."/>
            <person name="Henrissat B."/>
            <person name="Matheny P.B."/>
            <person name="Labbe J."/>
            <person name="Martin F.M."/>
        </authorList>
    </citation>
    <scope>NUCLEOTIDE SEQUENCE</scope>
    <source>
        <strain evidence="7">BPL690</strain>
    </source>
</reference>
<evidence type="ECO:0000256" key="2">
    <source>
        <dbReference type="ARBA" id="ARBA00010617"/>
    </source>
</evidence>
<evidence type="ECO:0000313" key="8">
    <source>
        <dbReference type="Proteomes" id="UP001203297"/>
    </source>
</evidence>
<dbReference type="Proteomes" id="UP001203297">
    <property type="component" value="Unassembled WGS sequence"/>
</dbReference>
<gene>
    <name evidence="7" type="ORF">B0F90DRAFT_1622892</name>
</gene>
<dbReference type="InterPro" id="IPR036396">
    <property type="entry name" value="Cyt_P450_sf"/>
</dbReference>
<sequence>MRIIYNVYFHPLSRFPGPPGAASTKLWLAYMEVWKGVDLTELRFQLHDKYGEIIRIAPDELHFSNPSVYNEIYNLNNKWDKDHRLYRATDLDSFFGSPRYPEVELRRAVFNPLFSKSAILKTQHLFYERLDVFCDALRAQNLAGKSSNLSLGFKCFSADATSLYCFGACFDQTLLRDFNAPLLVAMEQSLPSFSLRKHFNVIVWVVRNFSDHPLMSIFPSTIRSLCLLYKILDSQAKKIICDPQQLEKAPPSNILPKLLNHEVTNRRPVITTKHILRESQVLFCAWSSHVIGTALMTGTYHILHNQEMRERLLGELLTVWPDLNQPPRYDTLERLPYLTAVVKETLRLTPTTPVGLARVVPCEGATISGVRIPGGVRVYQSSLFVHLSEDIFVCASDFMPERWLRPDAAKLNRFLVAFSDGPRSCQGINLAYCEMYLAFAHLFRRFDFRIDEKRPASLAWKEHFLPYYIGEHLHVFCSPRPS</sequence>
<dbReference type="GO" id="GO:0005506">
    <property type="term" value="F:iron ion binding"/>
    <property type="evidence" value="ECO:0007669"/>
    <property type="project" value="InterPro"/>
</dbReference>
<dbReference type="InterPro" id="IPR050121">
    <property type="entry name" value="Cytochrome_P450_monoxygenase"/>
</dbReference>
<dbReference type="GO" id="GO:0004497">
    <property type="term" value="F:monooxygenase activity"/>
    <property type="evidence" value="ECO:0007669"/>
    <property type="project" value="UniProtKB-KW"/>
</dbReference>
<dbReference type="CDD" id="cd11062">
    <property type="entry name" value="CYP58-like"/>
    <property type="match status" value="1"/>
</dbReference>
<comment type="similarity">
    <text evidence="2">Belongs to the cytochrome P450 family.</text>
</comment>
<name>A0AAD4MC24_9AGAM</name>
<dbReference type="AlphaFoldDB" id="A0AAD4MC24"/>
<dbReference type="GO" id="GO:0016705">
    <property type="term" value="F:oxidoreductase activity, acting on paired donors, with incorporation or reduction of molecular oxygen"/>
    <property type="evidence" value="ECO:0007669"/>
    <property type="project" value="InterPro"/>
</dbReference>
<keyword evidence="4" id="KW-0560">Oxidoreductase</keyword>
<dbReference type="SUPFAM" id="SSF48264">
    <property type="entry name" value="Cytochrome P450"/>
    <property type="match status" value="1"/>
</dbReference>
<evidence type="ECO:0000256" key="3">
    <source>
        <dbReference type="ARBA" id="ARBA00022723"/>
    </source>
</evidence>
<evidence type="ECO:0000256" key="4">
    <source>
        <dbReference type="ARBA" id="ARBA00023002"/>
    </source>
</evidence>
<dbReference type="GO" id="GO:0020037">
    <property type="term" value="F:heme binding"/>
    <property type="evidence" value="ECO:0007669"/>
    <property type="project" value="InterPro"/>
</dbReference>
<keyword evidence="6" id="KW-0349">Heme</keyword>
<evidence type="ECO:0000313" key="7">
    <source>
        <dbReference type="EMBL" id="KAI0306863.1"/>
    </source>
</evidence>
<keyword evidence="3 6" id="KW-0479">Metal-binding</keyword>
<keyword evidence="7" id="KW-0503">Monooxygenase</keyword>
<comment type="pathway">
    <text evidence="1">Secondary metabolite biosynthesis.</text>
</comment>
<keyword evidence="5 6" id="KW-0408">Iron</keyword>
<keyword evidence="8" id="KW-1185">Reference proteome</keyword>
<comment type="caution">
    <text evidence="7">The sequence shown here is derived from an EMBL/GenBank/DDBJ whole genome shotgun (WGS) entry which is preliminary data.</text>
</comment>
<evidence type="ECO:0000256" key="1">
    <source>
        <dbReference type="ARBA" id="ARBA00005179"/>
    </source>
</evidence>
<evidence type="ECO:0000256" key="6">
    <source>
        <dbReference type="PIRSR" id="PIRSR602401-1"/>
    </source>
</evidence>
<protein>
    <submittedName>
        <fullName evidence="7">P450 monooxygenase</fullName>
    </submittedName>
</protein>
<accession>A0AAD4MC24</accession>
<dbReference type="PRINTS" id="PR00385">
    <property type="entry name" value="P450"/>
</dbReference>
<proteinExistence type="inferred from homology"/>
<dbReference type="EMBL" id="WTXG01000002">
    <property type="protein sequence ID" value="KAI0306863.1"/>
    <property type="molecule type" value="Genomic_DNA"/>
</dbReference>
<dbReference type="Pfam" id="PF00067">
    <property type="entry name" value="p450"/>
    <property type="match status" value="1"/>
</dbReference>
<evidence type="ECO:0000256" key="5">
    <source>
        <dbReference type="ARBA" id="ARBA00023004"/>
    </source>
</evidence>
<dbReference type="Gene3D" id="1.10.630.10">
    <property type="entry name" value="Cytochrome P450"/>
    <property type="match status" value="1"/>
</dbReference>
<feature type="binding site" description="axial binding residue" evidence="6">
    <location>
        <position position="425"/>
    </location>
    <ligand>
        <name>heme</name>
        <dbReference type="ChEBI" id="CHEBI:30413"/>
    </ligand>
    <ligandPart>
        <name>Fe</name>
        <dbReference type="ChEBI" id="CHEBI:18248"/>
    </ligandPart>
</feature>
<dbReference type="InterPro" id="IPR002401">
    <property type="entry name" value="Cyt_P450_E_grp-I"/>
</dbReference>
<dbReference type="PANTHER" id="PTHR24305:SF157">
    <property type="entry name" value="N-ACETYLTRYPTOPHAN 6-HYDROXYLASE IVOC-RELATED"/>
    <property type="match status" value="1"/>
</dbReference>
<dbReference type="PRINTS" id="PR00463">
    <property type="entry name" value="EP450I"/>
</dbReference>
<organism evidence="7 8">
    <name type="scientific">Multifurca ochricompacta</name>
    <dbReference type="NCBI Taxonomy" id="376703"/>
    <lineage>
        <taxon>Eukaryota</taxon>
        <taxon>Fungi</taxon>
        <taxon>Dikarya</taxon>
        <taxon>Basidiomycota</taxon>
        <taxon>Agaricomycotina</taxon>
        <taxon>Agaricomycetes</taxon>
        <taxon>Russulales</taxon>
        <taxon>Russulaceae</taxon>
        <taxon>Multifurca</taxon>
    </lineage>
</organism>
<comment type="cofactor">
    <cofactor evidence="6">
        <name>heme</name>
        <dbReference type="ChEBI" id="CHEBI:30413"/>
    </cofactor>
</comment>
<dbReference type="PANTHER" id="PTHR24305">
    <property type="entry name" value="CYTOCHROME P450"/>
    <property type="match status" value="1"/>
</dbReference>
<dbReference type="InterPro" id="IPR001128">
    <property type="entry name" value="Cyt_P450"/>
</dbReference>